<evidence type="ECO:0000313" key="2">
    <source>
        <dbReference type="EMBL" id="QHT29734.1"/>
    </source>
</evidence>
<accession>A0A6C0EKM8</accession>
<dbReference type="AlphaFoldDB" id="A0A6C0EKM8"/>
<keyword evidence="1" id="KW-1133">Transmembrane helix</keyword>
<feature type="transmembrane region" description="Helical" evidence="1">
    <location>
        <begin position="6"/>
        <end position="24"/>
    </location>
</feature>
<protein>
    <recommendedName>
        <fullName evidence="3">CPW-WPC domain-containing protein</fullName>
    </recommendedName>
</protein>
<organism evidence="2">
    <name type="scientific">viral metagenome</name>
    <dbReference type="NCBI Taxonomy" id="1070528"/>
    <lineage>
        <taxon>unclassified sequences</taxon>
        <taxon>metagenomes</taxon>
        <taxon>organismal metagenomes</taxon>
    </lineage>
</organism>
<keyword evidence="1" id="KW-0472">Membrane</keyword>
<proteinExistence type="predicted"/>
<reference evidence="2" key="1">
    <citation type="journal article" date="2020" name="Nature">
        <title>Giant virus diversity and host interactions through global metagenomics.</title>
        <authorList>
            <person name="Schulz F."/>
            <person name="Roux S."/>
            <person name="Paez-Espino D."/>
            <person name="Jungbluth S."/>
            <person name="Walsh D.A."/>
            <person name="Denef V.J."/>
            <person name="McMahon K.D."/>
            <person name="Konstantinidis K.T."/>
            <person name="Eloe-Fadrosh E.A."/>
            <person name="Kyrpides N.C."/>
            <person name="Woyke T."/>
        </authorList>
    </citation>
    <scope>NUCLEOTIDE SEQUENCE</scope>
    <source>
        <strain evidence="2">GVMAG-M-3300009068-24</strain>
    </source>
</reference>
<sequence>MEYYVVLVIIAVIVLICLLTYIGMNMNSSTTVAAFPPDRLVCPDYWTQDARGYCVAGTKNLGNFRAGYSFSPSAISSTAMTSICAQKNWATTGNVVWTGVDNYNHC</sequence>
<keyword evidence="1" id="KW-0812">Transmembrane</keyword>
<evidence type="ECO:0000256" key="1">
    <source>
        <dbReference type="SAM" id="Phobius"/>
    </source>
</evidence>
<name>A0A6C0EKM8_9ZZZZ</name>
<dbReference type="EMBL" id="MN738881">
    <property type="protein sequence ID" value="QHT29734.1"/>
    <property type="molecule type" value="Genomic_DNA"/>
</dbReference>
<evidence type="ECO:0008006" key="3">
    <source>
        <dbReference type="Google" id="ProtNLM"/>
    </source>
</evidence>